<organism evidence="2">
    <name type="scientific">Oryza brachyantha</name>
    <name type="common">malo sina</name>
    <dbReference type="NCBI Taxonomy" id="4533"/>
    <lineage>
        <taxon>Eukaryota</taxon>
        <taxon>Viridiplantae</taxon>
        <taxon>Streptophyta</taxon>
        <taxon>Embryophyta</taxon>
        <taxon>Tracheophyta</taxon>
        <taxon>Spermatophyta</taxon>
        <taxon>Magnoliopsida</taxon>
        <taxon>Liliopsida</taxon>
        <taxon>Poales</taxon>
        <taxon>Poaceae</taxon>
        <taxon>BOP clade</taxon>
        <taxon>Oryzoideae</taxon>
        <taxon>Oryzeae</taxon>
        <taxon>Oryzinae</taxon>
        <taxon>Oryza</taxon>
    </lineage>
</organism>
<evidence type="ECO:0000313" key="3">
    <source>
        <dbReference type="Proteomes" id="UP000006038"/>
    </source>
</evidence>
<sequence length="153" mass="16452">AYVFQLKEAEFAEVGDGEVRRLRGDDDLHQLHRLRPHQIHRRAAPAPAARHGGCSRPAQTKPNQPNQRPPLPPPCDRALLLLSGGRARDGLIGFSLSLSLSRRGGEETGRGPSTMCCYAGDVARRGTGGARALTCWARLSVTGGPSAISRIQN</sequence>
<evidence type="ECO:0000313" key="2">
    <source>
        <dbReference type="EnsemblPlants" id="OB03G20950.1"/>
    </source>
</evidence>
<reference evidence="2" key="1">
    <citation type="journal article" date="2013" name="Nat. Commun.">
        <title>Whole-genome sequencing of Oryza brachyantha reveals mechanisms underlying Oryza genome evolution.</title>
        <authorList>
            <person name="Chen J."/>
            <person name="Huang Q."/>
            <person name="Gao D."/>
            <person name="Wang J."/>
            <person name="Lang Y."/>
            <person name="Liu T."/>
            <person name="Li B."/>
            <person name="Bai Z."/>
            <person name="Luis Goicoechea J."/>
            <person name="Liang C."/>
            <person name="Chen C."/>
            <person name="Zhang W."/>
            <person name="Sun S."/>
            <person name="Liao Y."/>
            <person name="Zhang X."/>
            <person name="Yang L."/>
            <person name="Song C."/>
            <person name="Wang M."/>
            <person name="Shi J."/>
            <person name="Liu G."/>
            <person name="Liu J."/>
            <person name="Zhou H."/>
            <person name="Zhou W."/>
            <person name="Yu Q."/>
            <person name="An N."/>
            <person name="Chen Y."/>
            <person name="Cai Q."/>
            <person name="Wang B."/>
            <person name="Liu B."/>
            <person name="Min J."/>
            <person name="Huang Y."/>
            <person name="Wu H."/>
            <person name="Li Z."/>
            <person name="Zhang Y."/>
            <person name="Yin Y."/>
            <person name="Song W."/>
            <person name="Jiang J."/>
            <person name="Jackson S.A."/>
            <person name="Wing R.A."/>
            <person name="Wang J."/>
            <person name="Chen M."/>
        </authorList>
    </citation>
    <scope>NUCLEOTIDE SEQUENCE [LARGE SCALE GENOMIC DNA]</scope>
    <source>
        <strain evidence="2">cv. IRGC 101232</strain>
    </source>
</reference>
<accession>J3LM19</accession>
<name>J3LM19_ORYBR</name>
<reference evidence="2" key="2">
    <citation type="submission" date="2013-04" db="UniProtKB">
        <authorList>
            <consortium name="EnsemblPlants"/>
        </authorList>
    </citation>
    <scope>IDENTIFICATION</scope>
</reference>
<keyword evidence="3" id="KW-1185">Reference proteome</keyword>
<dbReference type="Proteomes" id="UP000006038">
    <property type="component" value="Chromosome 3"/>
</dbReference>
<feature type="region of interest" description="Disordered" evidence="1">
    <location>
        <begin position="36"/>
        <end position="74"/>
    </location>
</feature>
<dbReference type="AlphaFoldDB" id="J3LM19"/>
<evidence type="ECO:0000256" key="1">
    <source>
        <dbReference type="SAM" id="MobiDB-lite"/>
    </source>
</evidence>
<dbReference type="HOGENOM" id="CLU_1717958_0_0_1"/>
<dbReference type="Gramene" id="OB03G20950.1">
    <property type="protein sequence ID" value="OB03G20950.1"/>
    <property type="gene ID" value="OB03G20950"/>
</dbReference>
<dbReference type="EnsemblPlants" id="OB03G20950.1">
    <property type="protein sequence ID" value="OB03G20950.1"/>
    <property type="gene ID" value="OB03G20950"/>
</dbReference>
<protein>
    <submittedName>
        <fullName evidence="2">Uncharacterized protein</fullName>
    </submittedName>
</protein>
<proteinExistence type="predicted"/>